<dbReference type="InterPro" id="IPR002347">
    <property type="entry name" value="SDR_fam"/>
</dbReference>
<dbReference type="Pfam" id="PF00106">
    <property type="entry name" value="adh_short"/>
    <property type="match status" value="1"/>
</dbReference>
<dbReference type="InterPro" id="IPR036291">
    <property type="entry name" value="NAD(P)-bd_dom_sf"/>
</dbReference>
<dbReference type="CDD" id="cd05233">
    <property type="entry name" value="SDR_c"/>
    <property type="match status" value="1"/>
</dbReference>
<gene>
    <name evidence="2" type="ORF">METZ01_LOCUS515606</name>
</gene>
<evidence type="ECO:0000313" key="2">
    <source>
        <dbReference type="EMBL" id="SVE62752.1"/>
    </source>
</evidence>
<dbReference type="PRINTS" id="PR00081">
    <property type="entry name" value="GDHRDH"/>
</dbReference>
<dbReference type="PANTHER" id="PTHR42879">
    <property type="entry name" value="3-OXOACYL-(ACYL-CARRIER-PROTEIN) REDUCTASE"/>
    <property type="match status" value="1"/>
</dbReference>
<feature type="non-terminal residue" evidence="2">
    <location>
        <position position="171"/>
    </location>
</feature>
<dbReference type="Gene3D" id="3.40.50.720">
    <property type="entry name" value="NAD(P)-binding Rossmann-like Domain"/>
    <property type="match status" value="1"/>
</dbReference>
<comment type="similarity">
    <text evidence="1">Belongs to the short-chain dehydrogenases/reductases (SDR) family.</text>
</comment>
<protein>
    <recommendedName>
        <fullName evidence="3">Short-chain dehydrogenase</fullName>
    </recommendedName>
</protein>
<sequence>MKRLTKKKILVTQSQDYMGPAIAELFLAEDAQVVSKSELVPFQGGLEDYASDCNDIDVLIANLAHDPCNAPVSNILDEDWQALFNTMVHPLMVLIRHFAPIMAARGRGKIIAVTSAAPLRGIPGSTAYCAARGAQNAFIRACGLEYASKNVQINAIAQNYVSNPVYYPEQL</sequence>
<dbReference type="InterPro" id="IPR050259">
    <property type="entry name" value="SDR"/>
</dbReference>
<dbReference type="SUPFAM" id="SSF51735">
    <property type="entry name" value="NAD(P)-binding Rossmann-fold domains"/>
    <property type="match status" value="1"/>
</dbReference>
<dbReference type="AlphaFoldDB" id="A0A383F0M6"/>
<evidence type="ECO:0008006" key="3">
    <source>
        <dbReference type="Google" id="ProtNLM"/>
    </source>
</evidence>
<accession>A0A383F0M6</accession>
<evidence type="ECO:0000256" key="1">
    <source>
        <dbReference type="ARBA" id="ARBA00006484"/>
    </source>
</evidence>
<name>A0A383F0M6_9ZZZZ</name>
<reference evidence="2" key="1">
    <citation type="submission" date="2018-05" db="EMBL/GenBank/DDBJ databases">
        <authorList>
            <person name="Lanie J.A."/>
            <person name="Ng W.-L."/>
            <person name="Kazmierczak K.M."/>
            <person name="Andrzejewski T.M."/>
            <person name="Davidsen T.M."/>
            <person name="Wayne K.J."/>
            <person name="Tettelin H."/>
            <person name="Glass J.I."/>
            <person name="Rusch D."/>
            <person name="Podicherti R."/>
            <person name="Tsui H.-C.T."/>
            <person name="Winkler M.E."/>
        </authorList>
    </citation>
    <scope>NUCLEOTIDE SEQUENCE</scope>
</reference>
<organism evidence="2">
    <name type="scientific">marine metagenome</name>
    <dbReference type="NCBI Taxonomy" id="408172"/>
    <lineage>
        <taxon>unclassified sequences</taxon>
        <taxon>metagenomes</taxon>
        <taxon>ecological metagenomes</taxon>
    </lineage>
</organism>
<dbReference type="EMBL" id="UINC01230566">
    <property type="protein sequence ID" value="SVE62752.1"/>
    <property type="molecule type" value="Genomic_DNA"/>
</dbReference>
<proteinExistence type="inferred from homology"/>